<dbReference type="PANTHER" id="PTHR36443:SF1">
    <property type="entry name" value="BSR5223 PROTEIN"/>
    <property type="match status" value="1"/>
</dbReference>
<evidence type="ECO:0008006" key="4">
    <source>
        <dbReference type="Google" id="ProtNLM"/>
    </source>
</evidence>
<sequence length="80" mass="9143">MLTEAARVLIFLGILLVAAGSILLLMQKSELSSMFRWVGNLPLDFKVEKENFRFYFPVGTSITVSLLLTILIYCFNKFIH</sequence>
<keyword evidence="1" id="KW-1133">Transmembrane helix</keyword>
<feature type="transmembrane region" description="Helical" evidence="1">
    <location>
        <begin position="54"/>
        <end position="75"/>
    </location>
</feature>
<name>B4S730_PROA2</name>
<gene>
    <name evidence="2" type="ordered locus">Paes_0821</name>
</gene>
<dbReference type="HOGENOM" id="CLU_181383_0_0_10"/>
<accession>B4S730</accession>
<evidence type="ECO:0000313" key="2">
    <source>
        <dbReference type="EMBL" id="ACF45867.1"/>
    </source>
</evidence>
<dbReference type="AlphaFoldDB" id="B4S730"/>
<keyword evidence="1" id="KW-0472">Membrane</keyword>
<dbReference type="KEGG" id="paa:Paes_0821"/>
<dbReference type="RefSeq" id="WP_012505404.1">
    <property type="nucleotide sequence ID" value="NC_011059.1"/>
</dbReference>
<dbReference type="EMBL" id="CP001108">
    <property type="protein sequence ID" value="ACF45867.1"/>
    <property type="molecule type" value="Genomic_DNA"/>
</dbReference>
<reference evidence="2" key="1">
    <citation type="submission" date="2008-06" db="EMBL/GenBank/DDBJ databases">
        <title>Complete sequence of chromosome of Prosthecochloris aestuarii DSM 271.</title>
        <authorList>
            <consortium name="US DOE Joint Genome Institute"/>
            <person name="Lucas S."/>
            <person name="Copeland A."/>
            <person name="Lapidus A."/>
            <person name="Glavina del Rio T."/>
            <person name="Dalin E."/>
            <person name="Tice H."/>
            <person name="Bruce D."/>
            <person name="Goodwin L."/>
            <person name="Pitluck S."/>
            <person name="Schmutz J."/>
            <person name="Larimer F."/>
            <person name="Land M."/>
            <person name="Hauser L."/>
            <person name="Kyrpides N."/>
            <person name="Anderson I."/>
            <person name="Liu Z."/>
            <person name="Li T."/>
            <person name="Zhao F."/>
            <person name="Overmann J."/>
            <person name="Bryant D.A."/>
            <person name="Richardson P."/>
        </authorList>
    </citation>
    <scope>NUCLEOTIDE SEQUENCE [LARGE SCALE GENOMIC DNA]</scope>
    <source>
        <strain evidence="2">DSM 271</strain>
    </source>
</reference>
<keyword evidence="3" id="KW-1185">Reference proteome</keyword>
<dbReference type="PANTHER" id="PTHR36443">
    <property type="entry name" value="BSR5223 PROTEIN"/>
    <property type="match status" value="1"/>
</dbReference>
<feature type="transmembrane region" description="Helical" evidence="1">
    <location>
        <begin position="7"/>
        <end position="26"/>
    </location>
</feature>
<dbReference type="Proteomes" id="UP000002725">
    <property type="component" value="Chromosome"/>
</dbReference>
<dbReference type="InterPro" id="IPR021320">
    <property type="entry name" value="DUF2905"/>
</dbReference>
<dbReference type="STRING" id="290512.Paes_0821"/>
<protein>
    <recommendedName>
        <fullName evidence="4">DUF2905 domain-containing protein</fullName>
    </recommendedName>
</protein>
<dbReference type="eggNOG" id="ENOG50303B7">
    <property type="taxonomic scope" value="Bacteria"/>
</dbReference>
<proteinExistence type="predicted"/>
<organism evidence="2 3">
    <name type="scientific">Prosthecochloris aestuarii (strain DSM 271 / SK 413)</name>
    <dbReference type="NCBI Taxonomy" id="290512"/>
    <lineage>
        <taxon>Bacteria</taxon>
        <taxon>Pseudomonadati</taxon>
        <taxon>Chlorobiota</taxon>
        <taxon>Chlorobiia</taxon>
        <taxon>Chlorobiales</taxon>
        <taxon>Chlorobiaceae</taxon>
        <taxon>Prosthecochloris</taxon>
    </lineage>
</organism>
<keyword evidence="1" id="KW-0812">Transmembrane</keyword>
<evidence type="ECO:0000313" key="3">
    <source>
        <dbReference type="Proteomes" id="UP000002725"/>
    </source>
</evidence>
<dbReference type="Pfam" id="PF11146">
    <property type="entry name" value="DUF2905"/>
    <property type="match status" value="1"/>
</dbReference>
<evidence type="ECO:0000256" key="1">
    <source>
        <dbReference type="SAM" id="Phobius"/>
    </source>
</evidence>